<reference evidence="1" key="1">
    <citation type="submission" date="2020-05" db="EMBL/GenBank/DDBJ databases">
        <authorList>
            <person name="Chiriac C."/>
            <person name="Salcher M."/>
            <person name="Ghai R."/>
            <person name="Kavagutti S V."/>
        </authorList>
    </citation>
    <scope>NUCLEOTIDE SEQUENCE</scope>
</reference>
<dbReference type="Gene3D" id="4.10.410.40">
    <property type="match status" value="1"/>
</dbReference>
<protein>
    <submittedName>
        <fullName evidence="1">Uncharacterized protein</fullName>
    </submittedName>
</protein>
<accession>A0A6J5QII3</accession>
<evidence type="ECO:0000313" key="1">
    <source>
        <dbReference type="EMBL" id="CAB4184449.1"/>
    </source>
</evidence>
<dbReference type="EMBL" id="LR797061">
    <property type="protein sequence ID" value="CAB4184449.1"/>
    <property type="molecule type" value="Genomic_DNA"/>
</dbReference>
<gene>
    <name evidence="1" type="ORF">UFOVP1122_4</name>
</gene>
<sequence>MAHFLANTAVFQIGSPLVTVAQVESIDGFGWNYEMVNTTVLGDTVQKFLKGIAAGASITVKLSFDPNLTSQSDGATGMLGYLVNVAEQNCAIVLPTSPEDSFTFTGLVSGFALSGIQVNGRLAADFMIQITSVPTLA</sequence>
<proteinExistence type="predicted"/>
<name>A0A6J5QII3_9CAUD</name>
<organism evidence="1">
    <name type="scientific">uncultured Caudovirales phage</name>
    <dbReference type="NCBI Taxonomy" id="2100421"/>
    <lineage>
        <taxon>Viruses</taxon>
        <taxon>Duplodnaviria</taxon>
        <taxon>Heunggongvirae</taxon>
        <taxon>Uroviricota</taxon>
        <taxon>Caudoviricetes</taxon>
        <taxon>Peduoviridae</taxon>
        <taxon>Maltschvirus</taxon>
        <taxon>Maltschvirus maltsch</taxon>
    </lineage>
</organism>